<gene>
    <name evidence="10" type="ORF">METZ01_LOCUS222664</name>
</gene>
<comment type="catalytic activity">
    <reaction evidence="1">
        <text>7,8-dihydroneopterin = 6-hydroxymethyl-7,8-dihydropterin + glycolaldehyde</text>
        <dbReference type="Rhea" id="RHEA:10540"/>
        <dbReference type="ChEBI" id="CHEBI:17001"/>
        <dbReference type="ChEBI" id="CHEBI:17071"/>
        <dbReference type="ChEBI" id="CHEBI:44841"/>
        <dbReference type="EC" id="4.1.2.25"/>
    </reaction>
</comment>
<keyword evidence="5" id="KW-0289">Folate biosynthesis</keyword>
<dbReference type="EC" id="4.1.2.25" evidence="4"/>
<evidence type="ECO:0000256" key="8">
    <source>
        <dbReference type="ARBA" id="ARBA00032903"/>
    </source>
</evidence>
<evidence type="ECO:0000256" key="6">
    <source>
        <dbReference type="ARBA" id="ARBA00023235"/>
    </source>
</evidence>
<dbReference type="GO" id="GO:0016853">
    <property type="term" value="F:isomerase activity"/>
    <property type="evidence" value="ECO:0007669"/>
    <property type="project" value="UniProtKB-KW"/>
</dbReference>
<feature type="non-terminal residue" evidence="10">
    <location>
        <position position="1"/>
    </location>
</feature>
<evidence type="ECO:0000256" key="7">
    <source>
        <dbReference type="ARBA" id="ARBA00023239"/>
    </source>
</evidence>
<organism evidence="10">
    <name type="scientific">marine metagenome</name>
    <dbReference type="NCBI Taxonomy" id="408172"/>
    <lineage>
        <taxon>unclassified sequences</taxon>
        <taxon>metagenomes</taxon>
        <taxon>ecological metagenomes</taxon>
    </lineage>
</organism>
<dbReference type="FunFam" id="3.30.1130.10:FF:000002">
    <property type="entry name" value="7,8-dihydroneopterin aldolase"/>
    <property type="match status" value="1"/>
</dbReference>
<accession>A0A382G3G0</accession>
<evidence type="ECO:0000256" key="5">
    <source>
        <dbReference type="ARBA" id="ARBA00022909"/>
    </source>
</evidence>
<proteinExistence type="inferred from homology"/>
<dbReference type="GO" id="GO:0005737">
    <property type="term" value="C:cytoplasm"/>
    <property type="evidence" value="ECO:0007669"/>
    <property type="project" value="TreeGrafter"/>
</dbReference>
<dbReference type="InterPro" id="IPR006157">
    <property type="entry name" value="FolB_dom"/>
</dbReference>
<comment type="pathway">
    <text evidence="2">Cofactor biosynthesis; tetrahydrofolate biosynthesis; 2-amino-4-hydroxy-6-hydroxymethyl-7,8-dihydropteridine diphosphate from 7,8-dihydroneopterin triphosphate: step 3/4.</text>
</comment>
<dbReference type="NCBIfam" id="TIGR00525">
    <property type="entry name" value="folB"/>
    <property type="match status" value="1"/>
</dbReference>
<comment type="similarity">
    <text evidence="3">Belongs to the DHNA family.</text>
</comment>
<dbReference type="InterPro" id="IPR006156">
    <property type="entry name" value="Dihydroneopterin_aldolase"/>
</dbReference>
<dbReference type="PANTHER" id="PTHR42844:SF1">
    <property type="entry name" value="DIHYDRONEOPTERIN ALDOLASE 1-RELATED"/>
    <property type="match status" value="1"/>
</dbReference>
<dbReference type="InterPro" id="IPR043133">
    <property type="entry name" value="GTP-CH-I_C/QueF"/>
</dbReference>
<dbReference type="EMBL" id="UINC01053372">
    <property type="protein sequence ID" value="SVB69810.1"/>
    <property type="molecule type" value="Genomic_DNA"/>
</dbReference>
<evidence type="ECO:0000256" key="3">
    <source>
        <dbReference type="ARBA" id="ARBA00005708"/>
    </source>
</evidence>
<dbReference type="SUPFAM" id="SSF55620">
    <property type="entry name" value="Tetrahydrobiopterin biosynthesis enzymes-like"/>
    <property type="match status" value="1"/>
</dbReference>
<dbReference type="SMART" id="SM00905">
    <property type="entry name" value="FolB"/>
    <property type="match status" value="1"/>
</dbReference>
<dbReference type="NCBIfam" id="TIGR00526">
    <property type="entry name" value="folB_dom"/>
    <property type="match status" value="1"/>
</dbReference>
<reference evidence="10" key="1">
    <citation type="submission" date="2018-05" db="EMBL/GenBank/DDBJ databases">
        <authorList>
            <person name="Lanie J.A."/>
            <person name="Ng W.-L."/>
            <person name="Kazmierczak K.M."/>
            <person name="Andrzejewski T.M."/>
            <person name="Davidsen T.M."/>
            <person name="Wayne K.J."/>
            <person name="Tettelin H."/>
            <person name="Glass J.I."/>
            <person name="Rusch D."/>
            <person name="Podicherti R."/>
            <person name="Tsui H.-C.T."/>
            <person name="Winkler M.E."/>
        </authorList>
    </citation>
    <scope>NUCLEOTIDE SEQUENCE</scope>
</reference>
<protein>
    <recommendedName>
        <fullName evidence="4">dihydroneopterin aldolase</fullName>
        <ecNumber evidence="4">4.1.2.25</ecNumber>
    </recommendedName>
    <alternativeName>
        <fullName evidence="8">7,8-dihydroneopterin aldolase</fullName>
    </alternativeName>
</protein>
<evidence type="ECO:0000313" key="10">
    <source>
        <dbReference type="EMBL" id="SVB69810.1"/>
    </source>
</evidence>
<dbReference type="AlphaFoldDB" id="A0A382G3G0"/>
<name>A0A382G3G0_9ZZZZ</name>
<evidence type="ECO:0000256" key="4">
    <source>
        <dbReference type="ARBA" id="ARBA00013043"/>
    </source>
</evidence>
<dbReference type="GO" id="GO:0004150">
    <property type="term" value="F:dihydroneopterin aldolase activity"/>
    <property type="evidence" value="ECO:0007669"/>
    <property type="project" value="UniProtKB-EC"/>
</dbReference>
<keyword evidence="6" id="KW-0413">Isomerase</keyword>
<dbReference type="Pfam" id="PF02152">
    <property type="entry name" value="FolB"/>
    <property type="match status" value="1"/>
</dbReference>
<sequence length="118" mass="13242">VVDIIFLHDLEVECVIGVWEWERRITQKVIIDLDMGWEIGPPAASDDLKDTLSYKDVAKRVTAFVQETQANLVERLAQGIADILLGEFAVQWCRVRVNKRGAVTGARDVGVVIERGTH</sequence>
<keyword evidence="7" id="KW-0456">Lyase</keyword>
<evidence type="ECO:0000256" key="2">
    <source>
        <dbReference type="ARBA" id="ARBA00005013"/>
    </source>
</evidence>
<dbReference type="GO" id="GO:0046656">
    <property type="term" value="P:folic acid biosynthetic process"/>
    <property type="evidence" value="ECO:0007669"/>
    <property type="project" value="UniProtKB-KW"/>
</dbReference>
<dbReference type="CDD" id="cd00534">
    <property type="entry name" value="DHNA_DHNTPE"/>
    <property type="match status" value="1"/>
</dbReference>
<dbReference type="Gene3D" id="3.30.1130.10">
    <property type="match status" value="1"/>
</dbReference>
<evidence type="ECO:0000259" key="9">
    <source>
        <dbReference type="SMART" id="SM00905"/>
    </source>
</evidence>
<evidence type="ECO:0000256" key="1">
    <source>
        <dbReference type="ARBA" id="ARBA00001353"/>
    </source>
</evidence>
<feature type="domain" description="Dihydroneopterin aldolase/epimerase" evidence="9">
    <location>
        <begin position="5"/>
        <end position="115"/>
    </location>
</feature>
<dbReference type="PANTHER" id="PTHR42844">
    <property type="entry name" value="DIHYDRONEOPTERIN ALDOLASE 1-RELATED"/>
    <property type="match status" value="1"/>
</dbReference>